<keyword evidence="2" id="KW-0472">Membrane</keyword>
<reference evidence="3 4" key="1">
    <citation type="submission" date="2018-06" db="EMBL/GenBank/DDBJ databases">
        <title>Genomic Encyclopedia of Type Strains, Phase IV (KMG-IV): sequencing the most valuable type-strain genomes for metagenomic binning, comparative biology and taxonomic classification.</title>
        <authorList>
            <person name="Goeker M."/>
        </authorList>
    </citation>
    <scope>NUCLEOTIDE SEQUENCE [LARGE SCALE GENOMIC DNA]</scope>
    <source>
        <strain evidence="3 4">DSM 44599</strain>
    </source>
</reference>
<sequence length="95" mass="10880">MTWLTAEVIQALGAAFAMVITAWTAHQAREVKRLRERVEELEQQQKDEQQRFRAAAKVIRQLRRYADDLCDAMRRAGLVPPPSPVVIPPELAEEI</sequence>
<dbReference type="AlphaFoldDB" id="A0A366DAP5"/>
<dbReference type="STRING" id="1210090.GCA_001613185_01332"/>
<gene>
    <name evidence="3" type="ORF">DFR74_112192</name>
</gene>
<feature type="transmembrane region" description="Helical" evidence="2">
    <location>
        <begin position="6"/>
        <end position="25"/>
    </location>
</feature>
<evidence type="ECO:0000313" key="3">
    <source>
        <dbReference type="EMBL" id="RBO87015.1"/>
    </source>
</evidence>
<accession>A0A366DAP5</accession>
<dbReference type="RefSeq" id="WP_067504945.1">
    <property type="nucleotide sequence ID" value="NZ_QNRE01000012.1"/>
</dbReference>
<evidence type="ECO:0000256" key="1">
    <source>
        <dbReference type="SAM" id="Coils"/>
    </source>
</evidence>
<evidence type="ECO:0000256" key="2">
    <source>
        <dbReference type="SAM" id="Phobius"/>
    </source>
</evidence>
<evidence type="ECO:0000313" key="4">
    <source>
        <dbReference type="Proteomes" id="UP000252586"/>
    </source>
</evidence>
<dbReference type="Proteomes" id="UP000252586">
    <property type="component" value="Unassembled WGS sequence"/>
</dbReference>
<organism evidence="3 4">
    <name type="scientific">Nocardia puris</name>
    <dbReference type="NCBI Taxonomy" id="208602"/>
    <lineage>
        <taxon>Bacteria</taxon>
        <taxon>Bacillati</taxon>
        <taxon>Actinomycetota</taxon>
        <taxon>Actinomycetes</taxon>
        <taxon>Mycobacteriales</taxon>
        <taxon>Nocardiaceae</taxon>
        <taxon>Nocardia</taxon>
    </lineage>
</organism>
<keyword evidence="2" id="KW-0812">Transmembrane</keyword>
<protein>
    <submittedName>
        <fullName evidence="3">Uncharacterized protein</fullName>
    </submittedName>
</protein>
<keyword evidence="1" id="KW-0175">Coiled coil</keyword>
<feature type="coiled-coil region" evidence="1">
    <location>
        <begin position="24"/>
        <end position="58"/>
    </location>
</feature>
<proteinExistence type="predicted"/>
<keyword evidence="2" id="KW-1133">Transmembrane helix</keyword>
<keyword evidence="4" id="KW-1185">Reference proteome</keyword>
<name>A0A366DAP5_9NOCA</name>
<comment type="caution">
    <text evidence="3">The sequence shown here is derived from an EMBL/GenBank/DDBJ whole genome shotgun (WGS) entry which is preliminary data.</text>
</comment>
<dbReference type="EMBL" id="QNRE01000012">
    <property type="protein sequence ID" value="RBO87015.1"/>
    <property type="molecule type" value="Genomic_DNA"/>
</dbReference>